<evidence type="ECO:0000313" key="2">
    <source>
        <dbReference type="EMBL" id="GGG95424.1"/>
    </source>
</evidence>
<organism evidence="2 3">
    <name type="scientific">Glycocaulis albus</name>
    <dbReference type="NCBI Taxonomy" id="1382801"/>
    <lineage>
        <taxon>Bacteria</taxon>
        <taxon>Pseudomonadati</taxon>
        <taxon>Pseudomonadota</taxon>
        <taxon>Alphaproteobacteria</taxon>
        <taxon>Maricaulales</taxon>
        <taxon>Maricaulaceae</taxon>
        <taxon>Glycocaulis</taxon>
    </lineage>
</organism>
<dbReference type="RefSeq" id="WP_188451348.1">
    <property type="nucleotide sequence ID" value="NZ_BMFS01000003.1"/>
</dbReference>
<proteinExistence type="predicted"/>
<feature type="transmembrane region" description="Helical" evidence="1">
    <location>
        <begin position="100"/>
        <end position="119"/>
    </location>
</feature>
<gene>
    <name evidence="2" type="ORF">GCM10007420_08740</name>
</gene>
<keyword evidence="3" id="KW-1185">Reference proteome</keyword>
<evidence type="ECO:0000256" key="1">
    <source>
        <dbReference type="SAM" id="Phobius"/>
    </source>
</evidence>
<keyword evidence="1" id="KW-1133">Transmembrane helix</keyword>
<dbReference type="EMBL" id="BMFS01000003">
    <property type="protein sequence ID" value="GGG95424.1"/>
    <property type="molecule type" value="Genomic_DNA"/>
</dbReference>
<accession>A0ABQ1XJQ8</accession>
<feature type="transmembrane region" description="Helical" evidence="1">
    <location>
        <begin position="184"/>
        <end position="204"/>
    </location>
</feature>
<reference evidence="3" key="1">
    <citation type="journal article" date="2019" name="Int. J. Syst. Evol. Microbiol.">
        <title>The Global Catalogue of Microorganisms (GCM) 10K type strain sequencing project: providing services to taxonomists for standard genome sequencing and annotation.</title>
        <authorList>
            <consortium name="The Broad Institute Genomics Platform"/>
            <consortium name="The Broad Institute Genome Sequencing Center for Infectious Disease"/>
            <person name="Wu L."/>
            <person name="Ma J."/>
        </authorList>
    </citation>
    <scope>NUCLEOTIDE SEQUENCE [LARGE SCALE GENOMIC DNA]</scope>
    <source>
        <strain evidence="3">CGMCC 1.12766</strain>
    </source>
</reference>
<feature type="transmembrane region" description="Helical" evidence="1">
    <location>
        <begin position="48"/>
        <end position="71"/>
    </location>
</feature>
<sequence length="205" mass="22762">MSFYMRTANGRTPRRSRTSMRLATGLILAGYPLGALLALNSGLAGEGSVSFALSLAGLAIIAVSVFAFFYIAPSYMQRIIGEQLCELDDLERDLRQKAYAFAYHVLTGLVAAAIFYLAVANDDTRLTLWAPDSYTHWNTIFWGVLLYCFTLPTAYLAWTMPDISDEFAEEELEAEPVRKPGVRWWLWGLIVAGGLAGFILARMIT</sequence>
<protein>
    <submittedName>
        <fullName evidence="2">Uncharacterized protein</fullName>
    </submittedName>
</protein>
<dbReference type="Proteomes" id="UP000648722">
    <property type="component" value="Unassembled WGS sequence"/>
</dbReference>
<keyword evidence="1" id="KW-0472">Membrane</keyword>
<evidence type="ECO:0000313" key="3">
    <source>
        <dbReference type="Proteomes" id="UP000648722"/>
    </source>
</evidence>
<name>A0ABQ1XJQ8_9PROT</name>
<feature type="transmembrane region" description="Helical" evidence="1">
    <location>
        <begin position="139"/>
        <end position="158"/>
    </location>
</feature>
<keyword evidence="1" id="KW-0812">Transmembrane</keyword>
<comment type="caution">
    <text evidence="2">The sequence shown here is derived from an EMBL/GenBank/DDBJ whole genome shotgun (WGS) entry which is preliminary data.</text>
</comment>